<name>A0A9D1MN01_9FIRM</name>
<proteinExistence type="predicted"/>
<dbReference type="EMBL" id="DVNJ01000028">
    <property type="protein sequence ID" value="HIU63087.1"/>
    <property type="molecule type" value="Genomic_DNA"/>
</dbReference>
<comment type="caution">
    <text evidence="1">The sequence shown here is derived from an EMBL/GenBank/DDBJ whole genome shotgun (WGS) entry which is preliminary data.</text>
</comment>
<reference evidence="1" key="1">
    <citation type="submission" date="2020-10" db="EMBL/GenBank/DDBJ databases">
        <authorList>
            <person name="Gilroy R."/>
        </authorList>
    </citation>
    <scope>NUCLEOTIDE SEQUENCE</scope>
    <source>
        <strain evidence="1">9366</strain>
    </source>
</reference>
<dbReference type="GO" id="GO:0043565">
    <property type="term" value="F:sequence-specific DNA binding"/>
    <property type="evidence" value="ECO:0007669"/>
    <property type="project" value="InterPro"/>
</dbReference>
<protein>
    <submittedName>
        <fullName evidence="1">TrpR-related protein YerC/YecD</fullName>
    </submittedName>
</protein>
<dbReference type="InterPro" id="IPR010921">
    <property type="entry name" value="Trp_repressor/repl_initiator"/>
</dbReference>
<evidence type="ECO:0000313" key="1">
    <source>
        <dbReference type="EMBL" id="HIU63087.1"/>
    </source>
</evidence>
<sequence>MKKQLYEIFAAVKTPEDARLLLDDLCTNKEVEQMAQRAYAAKLFLQGNTYAQIIEKTDISSATLSRVSRCINYGGGGYARFVKRD</sequence>
<dbReference type="GO" id="GO:0003700">
    <property type="term" value="F:DNA-binding transcription factor activity"/>
    <property type="evidence" value="ECO:0007669"/>
    <property type="project" value="InterPro"/>
</dbReference>
<reference evidence="1" key="2">
    <citation type="journal article" date="2021" name="PeerJ">
        <title>Extensive microbial diversity within the chicken gut microbiome revealed by metagenomics and culture.</title>
        <authorList>
            <person name="Gilroy R."/>
            <person name="Ravi A."/>
            <person name="Getino M."/>
            <person name="Pursley I."/>
            <person name="Horton D.L."/>
            <person name="Alikhan N.F."/>
            <person name="Baker D."/>
            <person name="Gharbi K."/>
            <person name="Hall N."/>
            <person name="Watson M."/>
            <person name="Adriaenssens E.M."/>
            <person name="Foster-Nyarko E."/>
            <person name="Jarju S."/>
            <person name="Secka A."/>
            <person name="Antonio M."/>
            <person name="Oren A."/>
            <person name="Chaudhuri R.R."/>
            <person name="La Ragione R."/>
            <person name="Hildebrand F."/>
            <person name="Pallen M.J."/>
        </authorList>
    </citation>
    <scope>NUCLEOTIDE SEQUENCE</scope>
    <source>
        <strain evidence="1">9366</strain>
    </source>
</reference>
<dbReference type="Proteomes" id="UP000824145">
    <property type="component" value="Unassembled WGS sequence"/>
</dbReference>
<dbReference type="SUPFAM" id="SSF48295">
    <property type="entry name" value="TrpR-like"/>
    <property type="match status" value="1"/>
</dbReference>
<gene>
    <name evidence="1" type="ORF">IAB07_04925</name>
</gene>
<accession>A0A9D1MN01</accession>
<dbReference type="InterPro" id="IPR013368">
    <property type="entry name" value="YecD_YerC"/>
</dbReference>
<dbReference type="Gene3D" id="1.10.1270.10">
    <property type="entry name" value="TrpR-like"/>
    <property type="match status" value="1"/>
</dbReference>
<dbReference type="NCBIfam" id="TIGR02531">
    <property type="entry name" value="yecD_yerC"/>
    <property type="match status" value="1"/>
</dbReference>
<dbReference type="InterPro" id="IPR000831">
    <property type="entry name" value="Trp_repress"/>
</dbReference>
<dbReference type="Pfam" id="PF01371">
    <property type="entry name" value="Trp_repressor"/>
    <property type="match status" value="1"/>
</dbReference>
<organism evidence="1 2">
    <name type="scientific">Candidatus Caccalectryoclostridium excrementigallinarum</name>
    <dbReference type="NCBI Taxonomy" id="2840710"/>
    <lineage>
        <taxon>Bacteria</taxon>
        <taxon>Bacillati</taxon>
        <taxon>Bacillota</taxon>
        <taxon>Clostridia</taxon>
        <taxon>Christensenellales</taxon>
        <taxon>Christensenellaceae</taxon>
        <taxon>Christensenellaceae incertae sedis</taxon>
        <taxon>Candidatus Caccalectryoclostridium</taxon>
    </lineage>
</organism>
<dbReference type="InterPro" id="IPR038116">
    <property type="entry name" value="TrpR-like_sf"/>
</dbReference>
<dbReference type="AlphaFoldDB" id="A0A9D1MN01"/>
<evidence type="ECO:0000313" key="2">
    <source>
        <dbReference type="Proteomes" id="UP000824145"/>
    </source>
</evidence>
<dbReference type="PANTHER" id="PTHR40080">
    <property type="entry name" value="LMO1763 PROTEIN"/>
    <property type="match status" value="1"/>
</dbReference>
<dbReference type="PANTHER" id="PTHR40080:SF1">
    <property type="entry name" value="TRPR-LIKE PROTEIN YERC_YECD"/>
    <property type="match status" value="1"/>
</dbReference>